<dbReference type="InterPro" id="IPR011250">
    <property type="entry name" value="OMP/PagP_B-barrel"/>
</dbReference>
<feature type="signal peptide" evidence="2">
    <location>
        <begin position="1"/>
        <end position="29"/>
    </location>
</feature>
<feature type="compositionally biased region" description="Polar residues" evidence="1">
    <location>
        <begin position="189"/>
        <end position="219"/>
    </location>
</feature>
<gene>
    <name evidence="3" type="ORF">CP500_001240</name>
</gene>
<accession>A0A2G4F612</accession>
<evidence type="ECO:0008006" key="5">
    <source>
        <dbReference type="Google" id="ProtNLM"/>
    </source>
</evidence>
<evidence type="ECO:0000313" key="3">
    <source>
        <dbReference type="EMBL" id="PHX57179.1"/>
    </source>
</evidence>
<reference evidence="3" key="1">
    <citation type="submission" date="2017-10" db="EMBL/GenBank/DDBJ databases">
        <title>Draft genome sequence of the planktic cyanobacteria Tychonema bourrellyi isolated from alpine lentic freshwater.</title>
        <authorList>
            <person name="Tett A."/>
            <person name="Armanini F."/>
            <person name="Asnicar F."/>
            <person name="Boscaini A."/>
            <person name="Pasolli E."/>
            <person name="Zolfo M."/>
            <person name="Donati C."/>
            <person name="Salmaso N."/>
            <person name="Segata N."/>
        </authorList>
    </citation>
    <scope>NUCLEOTIDE SEQUENCE</scope>
    <source>
        <strain evidence="3">FEM_GT703</strain>
    </source>
</reference>
<feature type="region of interest" description="Disordered" evidence="1">
    <location>
        <begin position="186"/>
        <end position="235"/>
    </location>
</feature>
<dbReference type="AlphaFoldDB" id="A0A2G4F612"/>
<keyword evidence="4" id="KW-1185">Reference proteome</keyword>
<dbReference type="OrthoDB" id="509458at2"/>
<protein>
    <recommendedName>
        <fullName evidence="5">Outer membrane protein beta-barrel domain-containing protein</fullName>
    </recommendedName>
</protein>
<comment type="caution">
    <text evidence="3">The sequence shown here is derived from an EMBL/GenBank/DDBJ whole genome shotgun (WGS) entry which is preliminary data.</text>
</comment>
<dbReference type="Proteomes" id="UP000226442">
    <property type="component" value="Unassembled WGS sequence"/>
</dbReference>
<feature type="chain" id="PRO_5013834791" description="Outer membrane protein beta-barrel domain-containing protein" evidence="2">
    <location>
        <begin position="30"/>
        <end position="371"/>
    </location>
</feature>
<dbReference type="SUPFAM" id="SSF56925">
    <property type="entry name" value="OMPA-like"/>
    <property type="match status" value="1"/>
</dbReference>
<dbReference type="EMBL" id="NXIB02000004">
    <property type="protein sequence ID" value="PHX57179.1"/>
    <property type="molecule type" value="Genomic_DNA"/>
</dbReference>
<keyword evidence="2" id="KW-0732">Signal</keyword>
<evidence type="ECO:0000256" key="1">
    <source>
        <dbReference type="SAM" id="MobiDB-lite"/>
    </source>
</evidence>
<evidence type="ECO:0000313" key="4">
    <source>
        <dbReference type="Proteomes" id="UP000226442"/>
    </source>
</evidence>
<name>A0A2G4F612_9CYAN</name>
<dbReference type="RefSeq" id="WP_096829051.1">
    <property type="nucleotide sequence ID" value="NZ_NXIB02000004.1"/>
</dbReference>
<evidence type="ECO:0000256" key="2">
    <source>
        <dbReference type="SAM" id="SignalP"/>
    </source>
</evidence>
<proteinExistence type="predicted"/>
<sequence length="371" mass="37845">MNNLFSKSTFALVNLVALAVCCTALSVKAETGNLSDVATTASLQSQNLARLSDTAATKSPEANVEATANTQIDSISALELDPAVQSGLAAEPVASQPAANSQASVVAPEKSDVANSEITATENISIGAETKNSEAVPTIADGSVKVQPSVEIAADRDRPTSTVANGDNSELTAANTEKEVKTAKEVLSNPVSTSASALTNEPTTVAKSETTSAPTQKVAQDNKVRPGRSTRSGPSYIGIGGNLGFGGDTALGDTSFAIISKIGLTSNFSVRPTVLFRDNVTVLIPVTYDFGSQNAVEVSDDFVITAAPYAGAGVAFSTGDNSRFGFLISGGVDVPLSSNFTATAGLNIGFLDGAEVGLLLGVGYTFPNIVR</sequence>
<organism evidence="3 4">
    <name type="scientific">Tychonema bourrellyi FEM_GT703</name>
    <dbReference type="NCBI Taxonomy" id="2040638"/>
    <lineage>
        <taxon>Bacteria</taxon>
        <taxon>Bacillati</taxon>
        <taxon>Cyanobacteriota</taxon>
        <taxon>Cyanophyceae</taxon>
        <taxon>Oscillatoriophycideae</taxon>
        <taxon>Oscillatoriales</taxon>
        <taxon>Microcoleaceae</taxon>
        <taxon>Tychonema</taxon>
    </lineage>
</organism>